<evidence type="ECO:0000313" key="1">
    <source>
        <dbReference type="EMBL" id="MFH5253582.1"/>
    </source>
</evidence>
<reference evidence="1 2" key="1">
    <citation type="submission" date="2024-10" db="EMBL/GenBank/DDBJ databases">
        <title>Burkholderia semiarida in Mexico.</title>
        <authorList>
            <person name="Estrada P."/>
        </authorList>
    </citation>
    <scope>NUCLEOTIDE SEQUENCE [LARGE SCALE GENOMIC DNA]</scope>
    <source>
        <strain evidence="1 2">CLM7-1</strain>
    </source>
</reference>
<evidence type="ECO:0000313" key="2">
    <source>
        <dbReference type="Proteomes" id="UP001609186"/>
    </source>
</evidence>
<dbReference type="RefSeq" id="WP_226232393.1">
    <property type="nucleotide sequence ID" value="NZ_JBIMPM010000025.1"/>
</dbReference>
<gene>
    <name evidence="1" type="ORF">ACGTRS_20380</name>
</gene>
<name>A0ABW7L799_9BURK</name>
<dbReference type="Proteomes" id="UP001609186">
    <property type="component" value="Unassembled WGS sequence"/>
</dbReference>
<comment type="caution">
    <text evidence="1">The sequence shown here is derived from an EMBL/GenBank/DDBJ whole genome shotgun (WGS) entry which is preliminary data.</text>
</comment>
<keyword evidence="2" id="KW-1185">Reference proteome</keyword>
<protein>
    <submittedName>
        <fullName evidence="1">Uncharacterized protein</fullName>
    </submittedName>
</protein>
<organism evidence="1 2">
    <name type="scientific">Burkholderia semiarida</name>
    <dbReference type="NCBI Taxonomy" id="2843303"/>
    <lineage>
        <taxon>Bacteria</taxon>
        <taxon>Pseudomonadati</taxon>
        <taxon>Pseudomonadota</taxon>
        <taxon>Betaproteobacteria</taxon>
        <taxon>Burkholderiales</taxon>
        <taxon>Burkholderiaceae</taxon>
        <taxon>Burkholderia</taxon>
        <taxon>Burkholderia cepacia complex</taxon>
    </lineage>
</organism>
<accession>A0ABW7L799</accession>
<dbReference type="EMBL" id="JBIMPM010000025">
    <property type="protein sequence ID" value="MFH5253582.1"/>
    <property type="molecule type" value="Genomic_DNA"/>
</dbReference>
<sequence length="207" mass="21416">MPASALPGTMGGISPAQSPDLNSIDLLDNLLELPVNLEKGICKNCTTYPEKVQMSKCPSFSAAFHANMTALHMPAPTTLFATLQTSIVSVAAMMDVLKTLGADATVGELIGATTKLEGVTIGSSILASIYLGAVIGSLMVATDASLACGVGKRGINISLAVARWGTRYGLAIHPWVMAQILRHPEVLAPGSHSYLGLKASTAIRGAQ</sequence>
<proteinExistence type="predicted"/>